<keyword evidence="3" id="KW-1185">Reference proteome</keyword>
<comment type="caution">
    <text evidence="2">The sequence shown here is derived from an EMBL/GenBank/DDBJ whole genome shotgun (WGS) entry which is preliminary data.</text>
</comment>
<gene>
    <name evidence="2" type="ORF">JOC94_000355</name>
</gene>
<protein>
    <submittedName>
        <fullName evidence="2">Uncharacterized protein</fullName>
    </submittedName>
</protein>
<evidence type="ECO:0000256" key="1">
    <source>
        <dbReference type="SAM" id="Phobius"/>
    </source>
</evidence>
<evidence type="ECO:0000313" key="2">
    <source>
        <dbReference type="EMBL" id="MBM7713387.1"/>
    </source>
</evidence>
<organism evidence="2 3">
    <name type="scientific">Siminovitchia thermophila</name>
    <dbReference type="NCBI Taxonomy" id="1245522"/>
    <lineage>
        <taxon>Bacteria</taxon>
        <taxon>Bacillati</taxon>
        <taxon>Bacillota</taxon>
        <taxon>Bacilli</taxon>
        <taxon>Bacillales</taxon>
        <taxon>Bacillaceae</taxon>
        <taxon>Siminovitchia</taxon>
    </lineage>
</organism>
<keyword evidence="1" id="KW-0812">Transmembrane</keyword>
<keyword evidence="1" id="KW-1133">Transmembrane helix</keyword>
<keyword evidence="1" id="KW-0472">Membrane</keyword>
<sequence length="49" mass="5671">MGVTQFDYGDYSSRLLRWFLILTIHPLPHAIGYLEYGLRSTSYDECKGS</sequence>
<evidence type="ECO:0000313" key="3">
    <source>
        <dbReference type="Proteomes" id="UP000823485"/>
    </source>
</evidence>
<accession>A0ABS2R187</accession>
<dbReference type="EMBL" id="JAFBFH010000002">
    <property type="protein sequence ID" value="MBM7713387.1"/>
    <property type="molecule type" value="Genomic_DNA"/>
</dbReference>
<feature type="transmembrane region" description="Helical" evidence="1">
    <location>
        <begin position="15"/>
        <end position="34"/>
    </location>
</feature>
<proteinExistence type="predicted"/>
<dbReference type="Proteomes" id="UP000823485">
    <property type="component" value="Unassembled WGS sequence"/>
</dbReference>
<reference evidence="2 3" key="1">
    <citation type="submission" date="2021-01" db="EMBL/GenBank/DDBJ databases">
        <title>Genomic Encyclopedia of Type Strains, Phase IV (KMG-IV): sequencing the most valuable type-strain genomes for metagenomic binning, comparative biology and taxonomic classification.</title>
        <authorList>
            <person name="Goeker M."/>
        </authorList>
    </citation>
    <scope>NUCLEOTIDE SEQUENCE [LARGE SCALE GENOMIC DNA]</scope>
    <source>
        <strain evidence="2 3">DSM 105453</strain>
    </source>
</reference>
<name>A0ABS2R187_9BACI</name>